<keyword evidence="2" id="KW-1185">Reference proteome</keyword>
<sequence length="209" mass="25000">MPKLLIDDNASRVKSSSFLTNWLLNAITCDDSRNYAFFIGCKESCKKNWEFDNSMIKEFRVVKVLKIYKYNQFQLVFSICDSNYSILCLISKNLISNIENQERERITKLFMNNEIIINHCRLLNLDENEIFELCGLRFTITNSRIRYMVLEILDCEILTKDVNNLELNSIPFVYDSIQYKKFYKLQETRRQEISYNDFESQILNDEFNF</sequence>
<proteinExistence type="predicted"/>
<accession>A0ACB5TPE0</accession>
<organism evidence="1 2">
    <name type="scientific">Candida boidinii</name>
    <name type="common">Yeast</name>
    <dbReference type="NCBI Taxonomy" id="5477"/>
    <lineage>
        <taxon>Eukaryota</taxon>
        <taxon>Fungi</taxon>
        <taxon>Dikarya</taxon>
        <taxon>Ascomycota</taxon>
        <taxon>Saccharomycotina</taxon>
        <taxon>Pichiomycetes</taxon>
        <taxon>Pichiales</taxon>
        <taxon>Pichiaceae</taxon>
        <taxon>Ogataea</taxon>
        <taxon>Ogataea/Candida clade</taxon>
    </lineage>
</organism>
<reference evidence="1" key="1">
    <citation type="submission" date="2023-04" db="EMBL/GenBank/DDBJ databases">
        <title>Candida boidinii NBRC 1967.</title>
        <authorList>
            <person name="Ichikawa N."/>
            <person name="Sato H."/>
            <person name="Tonouchi N."/>
        </authorList>
    </citation>
    <scope>NUCLEOTIDE SEQUENCE</scope>
    <source>
        <strain evidence="1">NBRC 1967</strain>
    </source>
</reference>
<gene>
    <name evidence="1" type="ORF">Cboi01_000283200</name>
</gene>
<evidence type="ECO:0000313" key="2">
    <source>
        <dbReference type="Proteomes" id="UP001165101"/>
    </source>
</evidence>
<dbReference type="EMBL" id="BSXV01001383">
    <property type="protein sequence ID" value="GME92653.1"/>
    <property type="molecule type" value="Genomic_DNA"/>
</dbReference>
<name>A0ACB5TPE0_CANBO</name>
<protein>
    <submittedName>
        <fullName evidence="1">Unnamed protein product</fullName>
    </submittedName>
</protein>
<dbReference type="Proteomes" id="UP001165101">
    <property type="component" value="Unassembled WGS sequence"/>
</dbReference>
<evidence type="ECO:0000313" key="1">
    <source>
        <dbReference type="EMBL" id="GME92653.1"/>
    </source>
</evidence>
<comment type="caution">
    <text evidence="1">The sequence shown here is derived from an EMBL/GenBank/DDBJ whole genome shotgun (WGS) entry which is preliminary data.</text>
</comment>